<organism evidence="2 3">
    <name type="scientific">Galdieria sulphuraria</name>
    <name type="common">Red alga</name>
    <dbReference type="NCBI Taxonomy" id="130081"/>
    <lineage>
        <taxon>Eukaryota</taxon>
        <taxon>Rhodophyta</taxon>
        <taxon>Bangiophyceae</taxon>
        <taxon>Galdieriales</taxon>
        <taxon>Galdieriaceae</taxon>
        <taxon>Galdieria</taxon>
    </lineage>
</organism>
<dbReference type="EMBL" id="KB454487">
    <property type="protein sequence ID" value="EME32219.1"/>
    <property type="molecule type" value="Genomic_DNA"/>
</dbReference>
<dbReference type="Proteomes" id="UP000030680">
    <property type="component" value="Unassembled WGS sequence"/>
</dbReference>
<dbReference type="Gramene" id="EME32219">
    <property type="protein sequence ID" value="EME32219"/>
    <property type="gene ID" value="Gasu_06280"/>
</dbReference>
<evidence type="ECO:0000313" key="2">
    <source>
        <dbReference type="EMBL" id="EME32219.1"/>
    </source>
</evidence>
<feature type="compositionally biased region" description="Polar residues" evidence="1">
    <location>
        <begin position="20"/>
        <end position="30"/>
    </location>
</feature>
<sequence>MNRERKVGKKIIIEEPEGESSAQSYSEGNRVETVSVNPRFSTLWQQQEDGESNLFASSSLVAIGNLQSAMDSGNLRGTTSAFERMNKLFDKSSKPDIKIFSSSSSRKIDCNGNVVEQVTMTSRYKEASKVMGYRRNSGVSEEEEVFVYRQLGRRGRETRKVGDGSEYKTYDNYLNCTPEDDETFETEWHSQYCDTETNYSIPIRFLDEME</sequence>
<dbReference type="AlphaFoldDB" id="M2Y8Q1"/>
<proteinExistence type="predicted"/>
<accession>M2Y8Q1</accession>
<dbReference type="OrthoDB" id="10425490at2759"/>
<gene>
    <name evidence="2" type="ORF">Gasu_06280</name>
</gene>
<reference evidence="3" key="1">
    <citation type="journal article" date="2013" name="Science">
        <title>Gene transfer from bacteria and archaea facilitated evolution of an extremophilic eukaryote.</title>
        <authorList>
            <person name="Schonknecht G."/>
            <person name="Chen W.H."/>
            <person name="Ternes C.M."/>
            <person name="Barbier G.G."/>
            <person name="Shrestha R.P."/>
            <person name="Stanke M."/>
            <person name="Brautigam A."/>
            <person name="Baker B.J."/>
            <person name="Banfield J.F."/>
            <person name="Garavito R.M."/>
            <person name="Carr K."/>
            <person name="Wilkerson C."/>
            <person name="Rensing S.A."/>
            <person name="Gagneul D."/>
            <person name="Dickenson N.E."/>
            <person name="Oesterhelt C."/>
            <person name="Lercher M.J."/>
            <person name="Weber A.P."/>
        </authorList>
    </citation>
    <scope>NUCLEOTIDE SEQUENCE [LARGE SCALE GENOMIC DNA]</scope>
    <source>
        <strain evidence="3">074W</strain>
    </source>
</reference>
<protein>
    <submittedName>
        <fullName evidence="2">Uncharacterized protein</fullName>
    </submittedName>
</protein>
<name>M2Y8Q1_GALSU</name>
<dbReference type="RefSeq" id="XP_005708739.1">
    <property type="nucleotide sequence ID" value="XM_005708682.1"/>
</dbReference>
<feature type="region of interest" description="Disordered" evidence="1">
    <location>
        <begin position="1"/>
        <end position="30"/>
    </location>
</feature>
<keyword evidence="3" id="KW-1185">Reference proteome</keyword>
<evidence type="ECO:0000313" key="3">
    <source>
        <dbReference type="Proteomes" id="UP000030680"/>
    </source>
</evidence>
<dbReference type="KEGG" id="gsl:Gasu_06280"/>
<evidence type="ECO:0000256" key="1">
    <source>
        <dbReference type="SAM" id="MobiDB-lite"/>
    </source>
</evidence>
<dbReference type="GeneID" id="17090811"/>